<protein>
    <recommendedName>
        <fullName evidence="3">Reverse transcriptase domain-containing protein</fullName>
    </recommendedName>
</protein>
<organism evidence="1 2">
    <name type="scientific">Parelaphostrongylus tenuis</name>
    <name type="common">Meningeal worm</name>
    <dbReference type="NCBI Taxonomy" id="148309"/>
    <lineage>
        <taxon>Eukaryota</taxon>
        <taxon>Metazoa</taxon>
        <taxon>Ecdysozoa</taxon>
        <taxon>Nematoda</taxon>
        <taxon>Chromadorea</taxon>
        <taxon>Rhabditida</taxon>
        <taxon>Rhabditina</taxon>
        <taxon>Rhabditomorpha</taxon>
        <taxon>Strongyloidea</taxon>
        <taxon>Metastrongylidae</taxon>
        <taxon>Parelaphostrongylus</taxon>
    </lineage>
</organism>
<evidence type="ECO:0008006" key="3">
    <source>
        <dbReference type="Google" id="ProtNLM"/>
    </source>
</evidence>
<accession>A0AAD5QTA4</accession>
<sequence length="142" mass="15628">MFLDRLRNASPNNACVMESIDVTALYTNVSNESAMQAICEHLTEHERTTNMYGFSIRQALKMANLAETIAMKCVSLFAIIIFAISSDEFTPMKVLVGKAVDLVTEFLNESQIPTDLGEEGSDDVLSRTKMIIAYGVGPAIEK</sequence>
<dbReference type="EMBL" id="JAHQIW010003994">
    <property type="protein sequence ID" value="KAJ1360865.1"/>
    <property type="molecule type" value="Genomic_DNA"/>
</dbReference>
<comment type="caution">
    <text evidence="1">The sequence shown here is derived from an EMBL/GenBank/DDBJ whole genome shotgun (WGS) entry which is preliminary data.</text>
</comment>
<proteinExistence type="predicted"/>
<gene>
    <name evidence="1" type="ORF">KIN20_019959</name>
</gene>
<evidence type="ECO:0000313" key="1">
    <source>
        <dbReference type="EMBL" id="KAJ1360865.1"/>
    </source>
</evidence>
<feature type="non-terminal residue" evidence="1">
    <location>
        <position position="142"/>
    </location>
</feature>
<dbReference type="Proteomes" id="UP001196413">
    <property type="component" value="Unassembled WGS sequence"/>
</dbReference>
<dbReference type="AlphaFoldDB" id="A0AAD5QTA4"/>
<name>A0AAD5QTA4_PARTN</name>
<evidence type="ECO:0000313" key="2">
    <source>
        <dbReference type="Proteomes" id="UP001196413"/>
    </source>
</evidence>
<reference evidence="1" key="1">
    <citation type="submission" date="2021-06" db="EMBL/GenBank/DDBJ databases">
        <title>Parelaphostrongylus tenuis whole genome reference sequence.</title>
        <authorList>
            <person name="Garwood T.J."/>
            <person name="Larsen P.A."/>
            <person name="Fountain-Jones N.M."/>
            <person name="Garbe J.R."/>
            <person name="Macchietto M.G."/>
            <person name="Kania S.A."/>
            <person name="Gerhold R.W."/>
            <person name="Richards J.E."/>
            <person name="Wolf T.M."/>
        </authorList>
    </citation>
    <scope>NUCLEOTIDE SEQUENCE</scope>
    <source>
        <strain evidence="1">MNPRO001-30</strain>
        <tissue evidence="1">Meninges</tissue>
    </source>
</reference>
<keyword evidence="2" id="KW-1185">Reference proteome</keyword>